<organism evidence="1">
    <name type="scientific">marine metagenome</name>
    <dbReference type="NCBI Taxonomy" id="408172"/>
    <lineage>
        <taxon>unclassified sequences</taxon>
        <taxon>metagenomes</taxon>
        <taxon>ecological metagenomes</taxon>
    </lineage>
</organism>
<gene>
    <name evidence="1" type="ORF">METZ01_LOCUS504688</name>
</gene>
<sequence>GAGNDIAVIVGKHNQRLPCQLRL</sequence>
<accession>A0A383E5F5</accession>
<name>A0A383E5F5_9ZZZZ</name>
<reference evidence="1" key="1">
    <citation type="submission" date="2018-05" db="EMBL/GenBank/DDBJ databases">
        <authorList>
            <person name="Lanie J.A."/>
            <person name="Ng W.-L."/>
            <person name="Kazmierczak K.M."/>
            <person name="Andrzejewski T.M."/>
            <person name="Davidsen T.M."/>
            <person name="Wayne K.J."/>
            <person name="Tettelin H."/>
            <person name="Glass J.I."/>
            <person name="Rusch D."/>
            <person name="Podicherti R."/>
            <person name="Tsui H.-C.T."/>
            <person name="Winkler M.E."/>
        </authorList>
    </citation>
    <scope>NUCLEOTIDE SEQUENCE</scope>
</reference>
<dbReference type="AlphaFoldDB" id="A0A383E5F5"/>
<dbReference type="EMBL" id="UINC01222873">
    <property type="protein sequence ID" value="SVE51834.1"/>
    <property type="molecule type" value="Genomic_DNA"/>
</dbReference>
<feature type="non-terminal residue" evidence="1">
    <location>
        <position position="23"/>
    </location>
</feature>
<proteinExistence type="predicted"/>
<feature type="non-terminal residue" evidence="1">
    <location>
        <position position="1"/>
    </location>
</feature>
<evidence type="ECO:0000313" key="1">
    <source>
        <dbReference type="EMBL" id="SVE51834.1"/>
    </source>
</evidence>
<protein>
    <submittedName>
        <fullName evidence="1">Uncharacterized protein</fullName>
    </submittedName>
</protein>